<dbReference type="GO" id="GO:0005524">
    <property type="term" value="F:ATP binding"/>
    <property type="evidence" value="ECO:0007669"/>
    <property type="project" value="UniProtKB-KW"/>
</dbReference>
<evidence type="ECO:0000256" key="5">
    <source>
        <dbReference type="ARBA" id="ARBA00022741"/>
    </source>
</evidence>
<feature type="region of interest" description="Disordered" evidence="9">
    <location>
        <begin position="351"/>
        <end position="372"/>
    </location>
</feature>
<evidence type="ECO:0000256" key="3">
    <source>
        <dbReference type="ARBA" id="ARBA00022553"/>
    </source>
</evidence>
<evidence type="ECO:0000256" key="6">
    <source>
        <dbReference type="ARBA" id="ARBA00022777"/>
    </source>
</evidence>
<dbReference type="EMBL" id="JACCBD010000001">
    <property type="protein sequence ID" value="NYD25900.1"/>
    <property type="molecule type" value="Genomic_DNA"/>
</dbReference>
<name>A0A852RAH7_9MICO</name>
<dbReference type="PANTHER" id="PTHR24421:SF10">
    <property type="entry name" value="NITRATE_NITRITE SENSOR PROTEIN NARQ"/>
    <property type="match status" value="1"/>
</dbReference>
<keyword evidence="10" id="KW-0472">Membrane</keyword>
<evidence type="ECO:0000256" key="4">
    <source>
        <dbReference type="ARBA" id="ARBA00022679"/>
    </source>
</evidence>
<dbReference type="SUPFAM" id="SSF55874">
    <property type="entry name" value="ATPase domain of HSP90 chaperone/DNA topoisomerase II/histidine kinase"/>
    <property type="match status" value="1"/>
</dbReference>
<feature type="transmembrane region" description="Helical" evidence="10">
    <location>
        <begin position="118"/>
        <end position="140"/>
    </location>
</feature>
<dbReference type="RefSeq" id="WP_185986286.1">
    <property type="nucleotide sequence ID" value="NZ_BAAALZ010000002.1"/>
</dbReference>
<evidence type="ECO:0000259" key="11">
    <source>
        <dbReference type="Pfam" id="PF02518"/>
    </source>
</evidence>
<accession>A0A852RAH7</accession>
<gene>
    <name evidence="13" type="ORF">BJ960_000703</name>
</gene>
<dbReference type="EC" id="2.7.13.3" evidence="2"/>
<sequence length="417" mass="42633">MSAPPTRSPLRIPSWAGDLLGALVAVVTTLVPGPGMGLGAPHPGGPRGPLLDGLPLIVLLGAILLIPLRRRFSILTLSAALGLFCAMIALHAPATGVGIVAVLAAYSVGSGTDRRTTLAVGGAATTLVVVLSVTVAEFGVIDPSIFQIAAGIAVAAALGDSSRSHREFVAAATERAERAEQTREAEVHRRVAEERLRIAQDLHDTVAHQISVISLNAGVASSSLGSAPEKARASLGTIRTSARLVLTEIGTLLQYLRADSANPGAGGADPDANAAPQRGIKDLDELYTSFAAAGLRVSATTTGDLDRIAPTTGTVAYRIVQEGLTNALKHGAGGEADLSITAAGTTLSISITNPVSDRSPNQRDPHRGGLGLTGIRERVAAVGGSVEITSLRDRFTLAATLPRGAEPHDSHESGEPA</sequence>
<proteinExistence type="predicted"/>
<keyword evidence="14" id="KW-1185">Reference proteome</keyword>
<organism evidence="13 14">
    <name type="scientific">Leucobacter aridicollis</name>
    <dbReference type="NCBI Taxonomy" id="283878"/>
    <lineage>
        <taxon>Bacteria</taxon>
        <taxon>Bacillati</taxon>
        <taxon>Actinomycetota</taxon>
        <taxon>Actinomycetes</taxon>
        <taxon>Micrococcales</taxon>
        <taxon>Microbacteriaceae</taxon>
        <taxon>Leucobacter</taxon>
    </lineage>
</organism>
<feature type="transmembrane region" description="Helical" evidence="10">
    <location>
        <begin position="80"/>
        <end position="106"/>
    </location>
</feature>
<comment type="caution">
    <text evidence="13">The sequence shown here is derived from an EMBL/GenBank/DDBJ whole genome shotgun (WGS) entry which is preliminary data.</text>
</comment>
<evidence type="ECO:0000313" key="14">
    <source>
        <dbReference type="Proteomes" id="UP000586095"/>
    </source>
</evidence>
<dbReference type="Proteomes" id="UP000586095">
    <property type="component" value="Unassembled WGS sequence"/>
</dbReference>
<dbReference type="Gene3D" id="3.30.565.10">
    <property type="entry name" value="Histidine kinase-like ATPase, C-terminal domain"/>
    <property type="match status" value="1"/>
</dbReference>
<dbReference type="GO" id="GO:0046983">
    <property type="term" value="F:protein dimerization activity"/>
    <property type="evidence" value="ECO:0007669"/>
    <property type="project" value="InterPro"/>
</dbReference>
<dbReference type="GO" id="GO:0016020">
    <property type="term" value="C:membrane"/>
    <property type="evidence" value="ECO:0007669"/>
    <property type="project" value="InterPro"/>
</dbReference>
<feature type="domain" description="Histidine kinase/HSP90-like ATPase" evidence="11">
    <location>
        <begin position="317"/>
        <end position="392"/>
    </location>
</feature>
<keyword evidence="5" id="KW-0547">Nucleotide-binding</keyword>
<dbReference type="GO" id="GO:0000155">
    <property type="term" value="F:phosphorelay sensor kinase activity"/>
    <property type="evidence" value="ECO:0007669"/>
    <property type="project" value="InterPro"/>
</dbReference>
<evidence type="ECO:0000259" key="12">
    <source>
        <dbReference type="Pfam" id="PF07730"/>
    </source>
</evidence>
<evidence type="ECO:0000256" key="7">
    <source>
        <dbReference type="ARBA" id="ARBA00022840"/>
    </source>
</evidence>
<feature type="transmembrane region" description="Helical" evidence="10">
    <location>
        <begin position="49"/>
        <end position="68"/>
    </location>
</feature>
<protein>
    <recommendedName>
        <fullName evidence="2">histidine kinase</fullName>
        <ecNumber evidence="2">2.7.13.3</ecNumber>
    </recommendedName>
</protein>
<evidence type="ECO:0000256" key="1">
    <source>
        <dbReference type="ARBA" id="ARBA00000085"/>
    </source>
</evidence>
<dbReference type="Pfam" id="PF07730">
    <property type="entry name" value="HisKA_3"/>
    <property type="match status" value="1"/>
</dbReference>
<feature type="domain" description="Signal transduction histidine kinase subgroup 3 dimerisation and phosphoacceptor" evidence="12">
    <location>
        <begin position="194"/>
        <end position="259"/>
    </location>
</feature>
<evidence type="ECO:0000256" key="2">
    <source>
        <dbReference type="ARBA" id="ARBA00012438"/>
    </source>
</evidence>
<dbReference type="InterPro" id="IPR036890">
    <property type="entry name" value="HATPase_C_sf"/>
</dbReference>
<evidence type="ECO:0000256" key="10">
    <source>
        <dbReference type="SAM" id="Phobius"/>
    </source>
</evidence>
<keyword evidence="10" id="KW-0812">Transmembrane</keyword>
<keyword evidence="4" id="KW-0808">Transferase</keyword>
<dbReference type="InterPro" id="IPR050482">
    <property type="entry name" value="Sensor_HK_TwoCompSys"/>
</dbReference>
<dbReference type="InterPro" id="IPR003594">
    <property type="entry name" value="HATPase_dom"/>
</dbReference>
<reference evidence="13 14" key="1">
    <citation type="submission" date="2020-07" db="EMBL/GenBank/DDBJ databases">
        <title>Sequencing the genomes of 1000 actinobacteria strains.</title>
        <authorList>
            <person name="Klenk H.-P."/>
        </authorList>
    </citation>
    <scope>NUCLEOTIDE SEQUENCE [LARGE SCALE GENOMIC DNA]</scope>
    <source>
        <strain evidence="13 14">DSM 17380</strain>
    </source>
</reference>
<keyword evidence="3" id="KW-0597">Phosphoprotein</keyword>
<dbReference type="Gene3D" id="1.20.5.1930">
    <property type="match status" value="1"/>
</dbReference>
<dbReference type="InterPro" id="IPR011712">
    <property type="entry name" value="Sig_transdc_His_kin_sub3_dim/P"/>
</dbReference>
<evidence type="ECO:0000313" key="13">
    <source>
        <dbReference type="EMBL" id="NYD25900.1"/>
    </source>
</evidence>
<keyword evidence="7" id="KW-0067">ATP-binding</keyword>
<evidence type="ECO:0000256" key="8">
    <source>
        <dbReference type="ARBA" id="ARBA00023012"/>
    </source>
</evidence>
<dbReference type="CDD" id="cd16917">
    <property type="entry name" value="HATPase_UhpB-NarQ-NarX-like"/>
    <property type="match status" value="1"/>
</dbReference>
<dbReference type="PANTHER" id="PTHR24421">
    <property type="entry name" value="NITRATE/NITRITE SENSOR PROTEIN NARX-RELATED"/>
    <property type="match status" value="1"/>
</dbReference>
<comment type="catalytic activity">
    <reaction evidence="1">
        <text>ATP + protein L-histidine = ADP + protein N-phospho-L-histidine.</text>
        <dbReference type="EC" id="2.7.13.3"/>
    </reaction>
</comment>
<dbReference type="Pfam" id="PF02518">
    <property type="entry name" value="HATPase_c"/>
    <property type="match status" value="1"/>
</dbReference>
<keyword evidence="10" id="KW-1133">Transmembrane helix</keyword>
<keyword evidence="8" id="KW-0902">Two-component regulatory system</keyword>
<evidence type="ECO:0000256" key="9">
    <source>
        <dbReference type="SAM" id="MobiDB-lite"/>
    </source>
</evidence>
<dbReference type="AlphaFoldDB" id="A0A852RAH7"/>
<keyword evidence="6 13" id="KW-0418">Kinase</keyword>